<protein>
    <submittedName>
        <fullName evidence="1">Uncharacterized protein</fullName>
    </submittedName>
</protein>
<evidence type="ECO:0000313" key="1">
    <source>
        <dbReference type="EMBL" id="MBU9722182.1"/>
    </source>
</evidence>
<sequence length="49" mass="5493">MNKPSNEFIKGTIITAIEEFSTENGVVNSLKETYEVLSTEDTEAKNQQN</sequence>
<dbReference type="Proteomes" id="UP000790580">
    <property type="component" value="Unassembled WGS sequence"/>
</dbReference>
<accession>A0ABS6JV97</accession>
<dbReference type="EMBL" id="JAHQCR010000050">
    <property type="protein sequence ID" value="MBU9722182.1"/>
    <property type="molecule type" value="Genomic_DNA"/>
</dbReference>
<proteinExistence type="predicted"/>
<evidence type="ECO:0000313" key="2">
    <source>
        <dbReference type="Proteomes" id="UP000790580"/>
    </source>
</evidence>
<comment type="caution">
    <text evidence="1">The sequence shown here is derived from an EMBL/GenBank/DDBJ whole genome shotgun (WGS) entry which is preliminary data.</text>
</comment>
<organism evidence="1 2">
    <name type="scientific">Evansella alkalicola</name>
    <dbReference type="NCBI Taxonomy" id="745819"/>
    <lineage>
        <taxon>Bacteria</taxon>
        <taxon>Bacillati</taxon>
        <taxon>Bacillota</taxon>
        <taxon>Bacilli</taxon>
        <taxon>Bacillales</taxon>
        <taxon>Bacillaceae</taxon>
        <taxon>Evansella</taxon>
    </lineage>
</organism>
<reference evidence="1 2" key="1">
    <citation type="submission" date="2021-06" db="EMBL/GenBank/DDBJ databases">
        <title>Bacillus sp. RD4P76, an endophyte from a halophyte.</title>
        <authorList>
            <person name="Sun J.-Q."/>
        </authorList>
    </citation>
    <scope>NUCLEOTIDE SEQUENCE [LARGE SCALE GENOMIC DNA]</scope>
    <source>
        <strain evidence="1 2">JCM 17098</strain>
    </source>
</reference>
<name>A0ABS6JV97_9BACI</name>
<keyword evidence="2" id="KW-1185">Reference proteome</keyword>
<gene>
    <name evidence="1" type="ORF">KS407_12120</name>
</gene>
<dbReference type="RefSeq" id="WP_176371453.1">
    <property type="nucleotide sequence ID" value="NZ_JAHQCR010000050.1"/>
</dbReference>